<sequence>MDYQPSPRRLSSSTCSIASNSSWTSHDECPPLTTSRRCSIRFFTYQHDRKPSTSPSSASSRSCEGMSQKETRELWRCMLHLQQRYGCYNSTRIDLAVKCGRGGNRSDAGHRAKTALTEDEVD</sequence>
<proteinExistence type="predicted"/>
<dbReference type="Proteomes" id="UP000054544">
    <property type="component" value="Unassembled WGS sequence"/>
</dbReference>
<feature type="region of interest" description="Disordered" evidence="1">
    <location>
        <begin position="102"/>
        <end position="122"/>
    </location>
</feature>
<organism evidence="2 3">
    <name type="scientific">Metarhizium anisopliae BRIP 53293</name>
    <dbReference type="NCBI Taxonomy" id="1291518"/>
    <lineage>
        <taxon>Eukaryota</taxon>
        <taxon>Fungi</taxon>
        <taxon>Dikarya</taxon>
        <taxon>Ascomycota</taxon>
        <taxon>Pezizomycotina</taxon>
        <taxon>Sordariomycetes</taxon>
        <taxon>Hypocreomycetidae</taxon>
        <taxon>Hypocreales</taxon>
        <taxon>Clavicipitaceae</taxon>
        <taxon>Metarhizium</taxon>
    </lineage>
</organism>
<protein>
    <submittedName>
        <fullName evidence="2">Uncharacterized protein</fullName>
    </submittedName>
</protein>
<accession>A0A0D9PEF7</accession>
<evidence type="ECO:0000313" key="2">
    <source>
        <dbReference type="EMBL" id="KJK83190.1"/>
    </source>
</evidence>
<evidence type="ECO:0000313" key="3">
    <source>
        <dbReference type="Proteomes" id="UP000054544"/>
    </source>
</evidence>
<dbReference type="EMBL" id="KE384721">
    <property type="protein sequence ID" value="KJK83190.1"/>
    <property type="molecule type" value="Genomic_DNA"/>
</dbReference>
<name>A0A0D9PEF7_METAN</name>
<evidence type="ECO:0000256" key="1">
    <source>
        <dbReference type="SAM" id="MobiDB-lite"/>
    </source>
</evidence>
<reference evidence="3" key="1">
    <citation type="journal article" date="2014" name="BMC Genomics">
        <title>The genome sequence of the biocontrol fungus Metarhizium anisopliae and comparative genomics of Metarhizium species.</title>
        <authorList>
            <person name="Pattemore J.A."/>
            <person name="Hane J.K."/>
            <person name="Williams A.H."/>
            <person name="Wilson B.A."/>
            <person name="Stodart B.J."/>
            <person name="Ash G.J."/>
        </authorList>
    </citation>
    <scope>NUCLEOTIDE SEQUENCE [LARGE SCALE GENOMIC DNA]</scope>
    <source>
        <strain evidence="3">BRIP 53293</strain>
    </source>
</reference>
<keyword evidence="3" id="KW-1185">Reference proteome</keyword>
<dbReference type="AlphaFoldDB" id="A0A0D9PEF7"/>
<feature type="region of interest" description="Disordered" evidence="1">
    <location>
        <begin position="1"/>
        <end position="31"/>
    </location>
</feature>
<gene>
    <name evidence="2" type="ORF">H634G_01319</name>
</gene>
<feature type="compositionally biased region" description="Low complexity" evidence="1">
    <location>
        <begin position="11"/>
        <end position="24"/>
    </location>
</feature>
<dbReference type="OrthoDB" id="3553044at2759"/>